<dbReference type="PANTHER" id="PTHR43280:SF2">
    <property type="entry name" value="HTH-TYPE TRANSCRIPTIONAL REGULATOR EXSA"/>
    <property type="match status" value="1"/>
</dbReference>
<dbReference type="AlphaFoldDB" id="A0AAU8FJX5"/>
<dbReference type="GO" id="GO:0003700">
    <property type="term" value="F:DNA-binding transcription factor activity"/>
    <property type="evidence" value="ECO:0007669"/>
    <property type="project" value="InterPro"/>
</dbReference>
<dbReference type="PANTHER" id="PTHR43280">
    <property type="entry name" value="ARAC-FAMILY TRANSCRIPTIONAL REGULATOR"/>
    <property type="match status" value="1"/>
</dbReference>
<gene>
    <name evidence="5" type="ORF">ABV298_26050</name>
</gene>
<feature type="domain" description="HTH araC/xylS-type" evidence="4">
    <location>
        <begin position="160"/>
        <end position="258"/>
    </location>
</feature>
<dbReference type="Pfam" id="PF12833">
    <property type="entry name" value="HTH_18"/>
    <property type="match status" value="1"/>
</dbReference>
<evidence type="ECO:0000259" key="4">
    <source>
        <dbReference type="PROSITE" id="PS01124"/>
    </source>
</evidence>
<dbReference type="SMART" id="SM00342">
    <property type="entry name" value="HTH_ARAC"/>
    <property type="match status" value="1"/>
</dbReference>
<dbReference type="InterPro" id="IPR018060">
    <property type="entry name" value="HTH_AraC"/>
</dbReference>
<protein>
    <submittedName>
        <fullName evidence="5">AraC family transcriptional regulator</fullName>
    </submittedName>
</protein>
<evidence type="ECO:0000256" key="3">
    <source>
        <dbReference type="ARBA" id="ARBA00023163"/>
    </source>
</evidence>
<sequence>MKVPVTAGFPFGELRDCSISYIVKASNKPVPISNRYGFKIVIGLDGTFDSEINGRVYKGIRGFVIDRNVNHFCHCGGVSMFVSLIEPKSRWGQSFKALLAGNDFLDIEELLPGEEIDAILPLRFQELGRDALAERVQAFFLRIFRNNADTQLINMDSRVSEVLLYIDRNLAKNIELAEVANLVHLSPHRFRHLFAEQIGMPFTQYIIWQRLRKSIYAVASGQMTLGNTVENFGFTDQAHFSNTFKKMFGVFPRVFLHTCYVIC</sequence>
<evidence type="ECO:0000256" key="1">
    <source>
        <dbReference type="ARBA" id="ARBA00023015"/>
    </source>
</evidence>
<dbReference type="PROSITE" id="PS01124">
    <property type="entry name" value="HTH_ARAC_FAMILY_2"/>
    <property type="match status" value="1"/>
</dbReference>
<dbReference type="InterPro" id="IPR009057">
    <property type="entry name" value="Homeodomain-like_sf"/>
</dbReference>
<dbReference type="GO" id="GO:0043565">
    <property type="term" value="F:sequence-specific DNA binding"/>
    <property type="evidence" value="ECO:0007669"/>
    <property type="project" value="InterPro"/>
</dbReference>
<keyword evidence="3" id="KW-0804">Transcription</keyword>
<dbReference type="SUPFAM" id="SSF46689">
    <property type="entry name" value="Homeodomain-like"/>
    <property type="match status" value="2"/>
</dbReference>
<keyword evidence="2" id="KW-0238">DNA-binding</keyword>
<dbReference type="RefSeq" id="WP_353719062.1">
    <property type="nucleotide sequence ID" value="NZ_CP159289.1"/>
</dbReference>
<keyword evidence="1" id="KW-0805">Transcription regulation</keyword>
<organism evidence="5">
    <name type="scientific">Dyadobacter sp. 676</name>
    <dbReference type="NCBI Taxonomy" id="3088362"/>
    <lineage>
        <taxon>Bacteria</taxon>
        <taxon>Pseudomonadati</taxon>
        <taxon>Bacteroidota</taxon>
        <taxon>Cytophagia</taxon>
        <taxon>Cytophagales</taxon>
        <taxon>Spirosomataceae</taxon>
        <taxon>Dyadobacter</taxon>
    </lineage>
</organism>
<evidence type="ECO:0000256" key="2">
    <source>
        <dbReference type="ARBA" id="ARBA00023125"/>
    </source>
</evidence>
<dbReference type="Gene3D" id="1.10.10.60">
    <property type="entry name" value="Homeodomain-like"/>
    <property type="match status" value="2"/>
</dbReference>
<proteinExistence type="predicted"/>
<name>A0AAU8FJX5_9BACT</name>
<accession>A0AAU8FJX5</accession>
<reference evidence="5" key="1">
    <citation type="submission" date="2024-06" db="EMBL/GenBank/DDBJ databases">
        <title>Sequencing and assembly of the genome of Dyadobacter sp. strain 676, a symbiont of Cyamopsis tetragonoloba.</title>
        <authorList>
            <person name="Guro P."/>
            <person name="Sazanova A."/>
            <person name="Kuznetsova I."/>
            <person name="Belimov A."/>
            <person name="Safronova V."/>
        </authorList>
    </citation>
    <scope>NUCLEOTIDE SEQUENCE</scope>
    <source>
        <strain evidence="5">676</strain>
    </source>
</reference>
<dbReference type="EMBL" id="CP159289">
    <property type="protein sequence ID" value="XCH23738.1"/>
    <property type="molecule type" value="Genomic_DNA"/>
</dbReference>
<evidence type="ECO:0000313" key="5">
    <source>
        <dbReference type="EMBL" id="XCH23738.1"/>
    </source>
</evidence>